<comment type="caution">
    <text evidence="2">The sequence shown here is derived from an EMBL/GenBank/DDBJ whole genome shotgun (WGS) entry which is preliminary data.</text>
</comment>
<name>A0A1V8TPP1_9PEZI</name>
<dbReference type="EMBL" id="NAJO01000003">
    <property type="protein sequence ID" value="OQO13340.1"/>
    <property type="molecule type" value="Genomic_DNA"/>
</dbReference>
<accession>A0A1V8TPP1</accession>
<protein>
    <submittedName>
        <fullName evidence="2">Uncharacterized protein</fullName>
    </submittedName>
</protein>
<feature type="compositionally biased region" description="Acidic residues" evidence="1">
    <location>
        <begin position="34"/>
        <end position="60"/>
    </location>
</feature>
<feature type="region of interest" description="Disordered" evidence="1">
    <location>
        <begin position="404"/>
        <end position="447"/>
    </location>
</feature>
<evidence type="ECO:0000256" key="1">
    <source>
        <dbReference type="SAM" id="MobiDB-lite"/>
    </source>
</evidence>
<dbReference type="OrthoDB" id="9876299at2759"/>
<dbReference type="InParanoid" id="A0A1V8TPP1"/>
<gene>
    <name evidence="2" type="ORF">B0A48_01568</name>
</gene>
<organism evidence="2 3">
    <name type="scientific">Cryoendolithus antarcticus</name>
    <dbReference type="NCBI Taxonomy" id="1507870"/>
    <lineage>
        <taxon>Eukaryota</taxon>
        <taxon>Fungi</taxon>
        <taxon>Dikarya</taxon>
        <taxon>Ascomycota</taxon>
        <taxon>Pezizomycotina</taxon>
        <taxon>Dothideomycetes</taxon>
        <taxon>Dothideomycetidae</taxon>
        <taxon>Cladosporiales</taxon>
        <taxon>Cladosporiaceae</taxon>
        <taxon>Cryoendolithus</taxon>
    </lineage>
</organism>
<dbReference type="AlphaFoldDB" id="A0A1V8TPP1"/>
<dbReference type="SUPFAM" id="SSF52047">
    <property type="entry name" value="RNI-like"/>
    <property type="match status" value="1"/>
</dbReference>
<sequence length="708" mass="78801">MAIYLPRRKAFRNKKELMRLWAQTPPPSPLTSDTESDTDDTDSDFDDVNNSDDDNTSDFDDDDCIIINHADAMPKKANAFDYTNRASTGEKLGTIIAKDLNKELIAVEKIAGRNALRKATFQMLDDTPPSYTLDIKAPGKELGDEGVAHIANALVYVLKTSPSMLLEDLNLANNKLTTASLARLAPAIQLARYELKTLVISGNSIKVNTDQQATEFQSFLKAFAQCKVMRRLDLSGNIQFGARAFEILCRVHTIEPQITPVALTVLLPEDDEDAQEATSPSAAKIKKGKDVSLARMSNAGILARRCGLRSIPYIDLRDTGIDAAGALWLSFIIEDHYYPNQLITELNATCTTTTIETYQQGAHEGGLEWRDNEASLTKDGTIVLWKAEAVRKQAIFGDDTADMTDDSDRTITKHSRKQSRSSTGERRASLRNASTDDSSDKKINDLDSMRKRIQRNLMARKIELKLLNMEPGTYVELPKDELWSTGLIILGLSRKLAYIAPIKRKYYSGPDLHVREADVILPSPSRAREDSALSTPKYKYCSNPAYVSALSAQLAAAKVTDVTNRPAALERKPISHAKPTDKVRMQRALPEYDDHTFPGDTLAARLGVMFTSASAEEYIVWQENYQPNFKYRDRMVACQLTMGLFEKVMGYATEGTGFKVGVVSQEQKVKCWKWGQVKETLAKGMELGGKDESVQMWALLEGMGCLNY</sequence>
<evidence type="ECO:0000313" key="3">
    <source>
        <dbReference type="Proteomes" id="UP000192596"/>
    </source>
</evidence>
<reference evidence="3" key="1">
    <citation type="submission" date="2017-03" db="EMBL/GenBank/DDBJ databases">
        <title>Genomes of endolithic fungi from Antarctica.</title>
        <authorList>
            <person name="Coleine C."/>
            <person name="Masonjones S."/>
            <person name="Stajich J.E."/>
        </authorList>
    </citation>
    <scope>NUCLEOTIDE SEQUENCE [LARGE SCALE GENOMIC DNA]</scope>
    <source>
        <strain evidence="3">CCFEE 5527</strain>
    </source>
</reference>
<proteinExistence type="predicted"/>
<feature type="region of interest" description="Disordered" evidence="1">
    <location>
        <begin position="16"/>
        <end position="60"/>
    </location>
</feature>
<evidence type="ECO:0000313" key="2">
    <source>
        <dbReference type="EMBL" id="OQO13340.1"/>
    </source>
</evidence>
<keyword evidence="3" id="KW-1185">Reference proteome</keyword>
<dbReference type="Proteomes" id="UP000192596">
    <property type="component" value="Unassembled WGS sequence"/>
</dbReference>
<feature type="compositionally biased region" description="Basic and acidic residues" evidence="1">
    <location>
        <begin position="438"/>
        <end position="447"/>
    </location>
</feature>
<dbReference type="Gene3D" id="3.80.10.10">
    <property type="entry name" value="Ribonuclease Inhibitor"/>
    <property type="match status" value="1"/>
</dbReference>
<dbReference type="InterPro" id="IPR032675">
    <property type="entry name" value="LRR_dom_sf"/>
</dbReference>